<accession>A0A6J5CR50</accession>
<dbReference type="Proteomes" id="UP000494205">
    <property type="component" value="Unassembled WGS sequence"/>
</dbReference>
<evidence type="ECO:0000313" key="3">
    <source>
        <dbReference type="Proteomes" id="UP000494205"/>
    </source>
</evidence>
<gene>
    <name evidence="2" type="ORF">LMG27174_07002</name>
</gene>
<reference evidence="2 3" key="1">
    <citation type="submission" date="2020-04" db="EMBL/GenBank/DDBJ databases">
        <authorList>
            <person name="De Canck E."/>
        </authorList>
    </citation>
    <scope>NUCLEOTIDE SEQUENCE [LARGE SCALE GENOMIC DNA]</scope>
    <source>
        <strain evidence="2 3">LMG 27174</strain>
    </source>
</reference>
<name>A0A6J5CR50_9BURK</name>
<dbReference type="AlphaFoldDB" id="A0A6J5CR50"/>
<organism evidence="2 3">
    <name type="scientific">Paraburkholderia rhynchosiae</name>
    <dbReference type="NCBI Taxonomy" id="487049"/>
    <lineage>
        <taxon>Bacteria</taxon>
        <taxon>Pseudomonadati</taxon>
        <taxon>Pseudomonadota</taxon>
        <taxon>Betaproteobacteria</taxon>
        <taxon>Burkholderiales</taxon>
        <taxon>Burkholderiaceae</taxon>
        <taxon>Paraburkholderia</taxon>
    </lineage>
</organism>
<protein>
    <submittedName>
        <fullName evidence="2">Uncharacterized protein</fullName>
    </submittedName>
</protein>
<feature type="region of interest" description="Disordered" evidence="1">
    <location>
        <begin position="47"/>
        <end position="73"/>
    </location>
</feature>
<evidence type="ECO:0000256" key="1">
    <source>
        <dbReference type="SAM" id="MobiDB-lite"/>
    </source>
</evidence>
<evidence type="ECO:0000313" key="2">
    <source>
        <dbReference type="EMBL" id="CAB3743530.1"/>
    </source>
</evidence>
<dbReference type="EMBL" id="CADIJZ010000059">
    <property type="protein sequence ID" value="CAB3743530.1"/>
    <property type="molecule type" value="Genomic_DNA"/>
</dbReference>
<feature type="compositionally biased region" description="Basic and acidic residues" evidence="1">
    <location>
        <begin position="47"/>
        <end position="63"/>
    </location>
</feature>
<feature type="compositionally biased region" description="Basic residues" evidence="1">
    <location>
        <begin position="64"/>
        <end position="73"/>
    </location>
</feature>
<proteinExistence type="predicted"/>
<sequence>MRARRRRAERTLGGVNRARTCAVLMAVATRNTMRLAAAECTTEAALPHDVEHRESHEPSSEIRVRRRPKRVLN</sequence>